<evidence type="ECO:0008006" key="4">
    <source>
        <dbReference type="Google" id="ProtNLM"/>
    </source>
</evidence>
<organism evidence="2 3">
    <name type="scientific">Luedemannella flava</name>
    <dbReference type="NCBI Taxonomy" id="349316"/>
    <lineage>
        <taxon>Bacteria</taxon>
        <taxon>Bacillati</taxon>
        <taxon>Actinomycetota</taxon>
        <taxon>Actinomycetes</taxon>
        <taxon>Micromonosporales</taxon>
        <taxon>Micromonosporaceae</taxon>
        <taxon>Luedemannella</taxon>
    </lineage>
</organism>
<protein>
    <recommendedName>
        <fullName evidence="4">Type II toxin-antitoxin system RelE/ParE family toxin</fullName>
    </recommendedName>
</protein>
<dbReference type="Proteomes" id="UP001500218">
    <property type="component" value="Unassembled WGS sequence"/>
</dbReference>
<name>A0ABP4YMQ0_9ACTN</name>
<dbReference type="InterPro" id="IPR035093">
    <property type="entry name" value="RelE/ParE_toxin_dom_sf"/>
</dbReference>
<comment type="caution">
    <text evidence="2">The sequence shown here is derived from an EMBL/GenBank/DDBJ whole genome shotgun (WGS) entry which is preliminary data.</text>
</comment>
<sequence length="64" mass="7029">MNVFIQVLGAILGLVADPTPPNATQMRDGSGWRLRVGDYRVVYTIDDDQLTVHTVGHRGSVYDA</sequence>
<reference evidence="3" key="1">
    <citation type="journal article" date="2019" name="Int. J. Syst. Evol. Microbiol.">
        <title>The Global Catalogue of Microorganisms (GCM) 10K type strain sequencing project: providing services to taxonomists for standard genome sequencing and annotation.</title>
        <authorList>
            <consortium name="The Broad Institute Genomics Platform"/>
            <consortium name="The Broad Institute Genome Sequencing Center for Infectious Disease"/>
            <person name="Wu L."/>
            <person name="Ma J."/>
        </authorList>
    </citation>
    <scope>NUCLEOTIDE SEQUENCE [LARGE SCALE GENOMIC DNA]</scope>
    <source>
        <strain evidence="3">JCM 13250</strain>
    </source>
</reference>
<evidence type="ECO:0000313" key="3">
    <source>
        <dbReference type="Proteomes" id="UP001500218"/>
    </source>
</evidence>
<keyword evidence="3" id="KW-1185">Reference proteome</keyword>
<dbReference type="Gene3D" id="3.30.2310.20">
    <property type="entry name" value="RelE-like"/>
    <property type="match status" value="1"/>
</dbReference>
<dbReference type="Pfam" id="PF05016">
    <property type="entry name" value="ParE_toxin"/>
    <property type="match status" value="1"/>
</dbReference>
<dbReference type="SUPFAM" id="SSF143011">
    <property type="entry name" value="RelE-like"/>
    <property type="match status" value="1"/>
</dbReference>
<dbReference type="RefSeq" id="WP_344134307.1">
    <property type="nucleotide sequence ID" value="NZ_BAAALT010000128.1"/>
</dbReference>
<gene>
    <name evidence="2" type="ORF">GCM10009682_40060</name>
</gene>
<evidence type="ECO:0000313" key="2">
    <source>
        <dbReference type="EMBL" id="GAA1814943.1"/>
    </source>
</evidence>
<dbReference type="EMBL" id="BAAALT010000128">
    <property type="protein sequence ID" value="GAA1814943.1"/>
    <property type="molecule type" value="Genomic_DNA"/>
</dbReference>
<proteinExistence type="predicted"/>
<dbReference type="InterPro" id="IPR007712">
    <property type="entry name" value="RelE/ParE_toxin"/>
</dbReference>
<evidence type="ECO:0000256" key="1">
    <source>
        <dbReference type="ARBA" id="ARBA00022649"/>
    </source>
</evidence>
<accession>A0ABP4YMQ0</accession>
<keyword evidence="1" id="KW-1277">Toxin-antitoxin system</keyword>